<gene>
    <name evidence="8" type="ORF">QQA45_04325</name>
</gene>
<dbReference type="Pfam" id="PF01321">
    <property type="entry name" value="Creatinase_N"/>
    <property type="match status" value="1"/>
</dbReference>
<dbReference type="Gene3D" id="3.90.230.10">
    <property type="entry name" value="Creatinase/methionine aminopeptidase superfamily"/>
    <property type="match status" value="1"/>
</dbReference>
<evidence type="ECO:0000256" key="5">
    <source>
        <dbReference type="RuleBase" id="RU000590"/>
    </source>
</evidence>
<feature type="domain" description="Creatinase N-terminal" evidence="7">
    <location>
        <begin position="4"/>
        <end position="131"/>
    </location>
</feature>
<evidence type="ECO:0000259" key="7">
    <source>
        <dbReference type="Pfam" id="PF01321"/>
    </source>
</evidence>
<dbReference type="InterPro" id="IPR000994">
    <property type="entry name" value="Pept_M24"/>
</dbReference>
<keyword evidence="3" id="KW-0378">Hydrolase</keyword>
<accession>A0ABT7HLX1</accession>
<comment type="caution">
    <text evidence="8">The sequence shown here is derived from an EMBL/GenBank/DDBJ whole genome shotgun (WGS) entry which is preliminary data.</text>
</comment>
<dbReference type="SUPFAM" id="SSF53092">
    <property type="entry name" value="Creatinase/prolidase N-terminal domain"/>
    <property type="match status" value="1"/>
</dbReference>
<name>A0ABT7HLX1_9FUSO</name>
<dbReference type="InterPro" id="IPR001131">
    <property type="entry name" value="Peptidase_M24B_aminopep-P_CS"/>
</dbReference>
<sequence length="353" mass="40007">MEKIRKLQKYIKENKLSGLFITSPKNVFYLTKLACDPHERLLALVIKQDEIHLLVPAMEYENAKRSVDKSIDIVKYLDTEDGYALLEKNTGGLSNLGLEKKHLTIDRYERIKKIFNIQNFSSIDELLINLRKYKSNDELEKIKKACSLADLAIDIAKKNLKEGISELELKAIIEFEMKKYAKAMSFETIVLFGKNAADPHGESGHTKLKNGDLALFDLGVYFEGYASDETRTIYFGTPNAEAQKIYEVVKYANMEAIKACKPGVSFASIDKIARDIIKKAGYGEYFTHRLGHGLGLDVHEYPDVSEKTQDLLEENMVFTIEPGIYKPGIAGVRIEDDIVITKNGCEVLTKYEK</sequence>
<dbReference type="PANTHER" id="PTHR46112:SF10">
    <property type="entry name" value="DIPEPTIDASE YKVY-RELATED"/>
    <property type="match status" value="1"/>
</dbReference>
<evidence type="ECO:0000256" key="4">
    <source>
        <dbReference type="ARBA" id="ARBA00023211"/>
    </source>
</evidence>
<evidence type="ECO:0000313" key="9">
    <source>
        <dbReference type="Proteomes" id="UP001225134"/>
    </source>
</evidence>
<protein>
    <submittedName>
        <fullName evidence="8">Xaa-Pro peptidase family protein</fullName>
    </submittedName>
</protein>
<keyword evidence="2 5" id="KW-0479">Metal-binding</keyword>
<dbReference type="InterPro" id="IPR000587">
    <property type="entry name" value="Creatinase_N"/>
</dbReference>
<dbReference type="InterPro" id="IPR050659">
    <property type="entry name" value="Peptidase_M24B"/>
</dbReference>
<organism evidence="8 9">
    <name type="scientific">Sneathia sanguinegens</name>
    <dbReference type="NCBI Taxonomy" id="40543"/>
    <lineage>
        <taxon>Bacteria</taxon>
        <taxon>Fusobacteriati</taxon>
        <taxon>Fusobacteriota</taxon>
        <taxon>Fusobacteriia</taxon>
        <taxon>Fusobacteriales</taxon>
        <taxon>Leptotrichiaceae</taxon>
        <taxon>Sneathia</taxon>
    </lineage>
</organism>
<dbReference type="Proteomes" id="UP001225134">
    <property type="component" value="Unassembled WGS sequence"/>
</dbReference>
<dbReference type="InterPro" id="IPR029149">
    <property type="entry name" value="Creatin/AminoP/Spt16_N"/>
</dbReference>
<feature type="domain" description="Peptidase M24" evidence="6">
    <location>
        <begin position="140"/>
        <end position="342"/>
    </location>
</feature>
<dbReference type="Gene3D" id="3.40.350.10">
    <property type="entry name" value="Creatinase/prolidase N-terminal domain"/>
    <property type="match status" value="1"/>
</dbReference>
<comment type="similarity">
    <text evidence="1 5">Belongs to the peptidase M24B family.</text>
</comment>
<keyword evidence="9" id="KW-1185">Reference proteome</keyword>
<reference evidence="8 9" key="1">
    <citation type="submission" date="2023-06" db="EMBL/GenBank/DDBJ databases">
        <title>Antibody response to the Sneathia vaginalis cytopathogenic toxin A during pregnancy.</title>
        <authorList>
            <person name="Mccoy Z.T."/>
            <person name="Serrano M.G."/>
            <person name="Spaine K."/>
            <person name="Edwards D.J."/>
            <person name="Buck G.A."/>
            <person name="Jefferson K."/>
        </authorList>
    </citation>
    <scope>NUCLEOTIDE SEQUENCE [LARGE SCALE GENOMIC DNA]</scope>
    <source>
        <strain evidence="8 9">CCUG 42621</strain>
    </source>
</reference>
<dbReference type="PROSITE" id="PS00491">
    <property type="entry name" value="PROLINE_PEPTIDASE"/>
    <property type="match status" value="1"/>
</dbReference>
<dbReference type="Pfam" id="PF00557">
    <property type="entry name" value="Peptidase_M24"/>
    <property type="match status" value="1"/>
</dbReference>
<evidence type="ECO:0000313" key="8">
    <source>
        <dbReference type="EMBL" id="MDK9580740.1"/>
    </source>
</evidence>
<dbReference type="PANTHER" id="PTHR46112">
    <property type="entry name" value="AMINOPEPTIDASE"/>
    <property type="match status" value="1"/>
</dbReference>
<dbReference type="CDD" id="cd01092">
    <property type="entry name" value="APP-like"/>
    <property type="match status" value="1"/>
</dbReference>
<dbReference type="SUPFAM" id="SSF55920">
    <property type="entry name" value="Creatinase/aminopeptidase"/>
    <property type="match status" value="1"/>
</dbReference>
<keyword evidence="4" id="KW-0464">Manganese</keyword>
<evidence type="ECO:0000256" key="1">
    <source>
        <dbReference type="ARBA" id="ARBA00008766"/>
    </source>
</evidence>
<evidence type="ECO:0000259" key="6">
    <source>
        <dbReference type="Pfam" id="PF00557"/>
    </source>
</evidence>
<dbReference type="EMBL" id="JASSPP010000006">
    <property type="protein sequence ID" value="MDK9580740.1"/>
    <property type="molecule type" value="Genomic_DNA"/>
</dbReference>
<evidence type="ECO:0000256" key="2">
    <source>
        <dbReference type="ARBA" id="ARBA00022723"/>
    </source>
</evidence>
<dbReference type="RefSeq" id="WP_285153011.1">
    <property type="nucleotide sequence ID" value="NZ_JASSPP010000006.1"/>
</dbReference>
<proteinExistence type="inferred from homology"/>
<evidence type="ECO:0000256" key="3">
    <source>
        <dbReference type="ARBA" id="ARBA00022801"/>
    </source>
</evidence>
<dbReference type="InterPro" id="IPR036005">
    <property type="entry name" value="Creatinase/aminopeptidase-like"/>
</dbReference>